<dbReference type="InterPro" id="IPR052509">
    <property type="entry name" value="Metal_resp_DNA-bind_regulator"/>
</dbReference>
<dbReference type="Gene3D" id="1.10.10.10">
    <property type="entry name" value="Winged helix-like DNA-binding domain superfamily/Winged helix DNA-binding domain"/>
    <property type="match status" value="1"/>
</dbReference>
<gene>
    <name evidence="2" type="ORF">AWW70_26195</name>
</gene>
<dbReference type="PANTHER" id="PTHR33169:SF14">
    <property type="entry name" value="TRANSCRIPTIONAL REGULATOR RV3488"/>
    <property type="match status" value="1"/>
</dbReference>
<dbReference type="PANTHER" id="PTHR33169">
    <property type="entry name" value="PADR-FAMILY TRANSCRIPTIONAL REGULATOR"/>
    <property type="match status" value="1"/>
</dbReference>
<evidence type="ECO:0000313" key="2">
    <source>
        <dbReference type="EMBL" id="KWU54906.1"/>
    </source>
</evidence>
<protein>
    <submittedName>
        <fullName evidence="2">PadR family transcriptional regulator</fullName>
    </submittedName>
</protein>
<organism evidence="2 3">
    <name type="scientific">Bacillus mycoides</name>
    <dbReference type="NCBI Taxonomy" id="1405"/>
    <lineage>
        <taxon>Bacteria</taxon>
        <taxon>Bacillati</taxon>
        <taxon>Bacillota</taxon>
        <taxon>Bacilli</taxon>
        <taxon>Bacillales</taxon>
        <taxon>Bacillaceae</taxon>
        <taxon>Bacillus</taxon>
        <taxon>Bacillus cereus group</taxon>
    </lineage>
</organism>
<name>A0A109FUA3_BACMY</name>
<evidence type="ECO:0000259" key="1">
    <source>
        <dbReference type="Pfam" id="PF03551"/>
    </source>
</evidence>
<dbReference type="InterPro" id="IPR036390">
    <property type="entry name" value="WH_DNA-bd_sf"/>
</dbReference>
<reference evidence="2 3" key="1">
    <citation type="submission" date="2016-01" db="EMBL/GenBank/DDBJ databases">
        <authorList>
            <person name="McClelland M."/>
            <person name="Jain A."/>
            <person name="Saraogi P."/>
            <person name="Mendelson R."/>
            <person name="Westerman R."/>
            <person name="SanMiguel P."/>
            <person name="Csonka L."/>
        </authorList>
    </citation>
    <scope>NUCLEOTIDE SEQUENCE [LARGE SCALE GENOMIC DNA]</scope>
    <source>
        <strain evidence="2 3">PE8-15</strain>
    </source>
</reference>
<proteinExistence type="predicted"/>
<dbReference type="SUPFAM" id="SSF46785">
    <property type="entry name" value="Winged helix' DNA-binding domain"/>
    <property type="match status" value="1"/>
</dbReference>
<dbReference type="InterPro" id="IPR005149">
    <property type="entry name" value="Tscrpt_reg_PadR_N"/>
</dbReference>
<dbReference type="Proteomes" id="UP000065797">
    <property type="component" value="Unassembled WGS sequence"/>
</dbReference>
<comment type="caution">
    <text evidence="2">The sequence shown here is derived from an EMBL/GenBank/DDBJ whole genome shotgun (WGS) entry which is preliminary data.</text>
</comment>
<dbReference type="RefSeq" id="WP_060751841.1">
    <property type="nucleotide sequence ID" value="NZ_LRPH01000094.1"/>
</dbReference>
<dbReference type="InterPro" id="IPR036388">
    <property type="entry name" value="WH-like_DNA-bd_sf"/>
</dbReference>
<dbReference type="AlphaFoldDB" id="A0A109FUA3"/>
<accession>A0A109FUA3</accession>
<sequence>MDRITIIKGSLEICVLSILYKKRSYGYEIMKELEKYNIKLKGLGSIYPILTRIKEKQLVNVTKEFGIDERPRIYYELNEEGIQFLKQEIKQWYEIQHDIHTLLTDNAMDLKEVELKDEI</sequence>
<dbReference type="EMBL" id="LRPH01000094">
    <property type="protein sequence ID" value="KWU54906.1"/>
    <property type="molecule type" value="Genomic_DNA"/>
</dbReference>
<feature type="domain" description="Transcription regulator PadR N-terminal" evidence="1">
    <location>
        <begin position="15"/>
        <end position="86"/>
    </location>
</feature>
<evidence type="ECO:0000313" key="3">
    <source>
        <dbReference type="Proteomes" id="UP000065797"/>
    </source>
</evidence>
<dbReference type="Pfam" id="PF03551">
    <property type="entry name" value="PadR"/>
    <property type="match status" value="1"/>
</dbReference>